<dbReference type="Proteomes" id="UP001603978">
    <property type="component" value="Unassembled WGS sequence"/>
</dbReference>
<keyword evidence="4" id="KW-0804">Transcription</keyword>
<evidence type="ECO:0000259" key="5">
    <source>
        <dbReference type="PROSITE" id="PS50931"/>
    </source>
</evidence>
<sequence>MRGFVAVAEEGSFGKAAIRLRMTQPPLSRQIQRLERAVGFEVFVRTSRSVALTPAGRIFLEEARRVLHLADTAPLLARRVARGTAGQIRIGFTAVAALNVFGDWIRRIHRQLPDIDVVLTEMMTSAQVEALLASEIDVGIMRGVPRSNVLDARLIHAEALVVAVPDGHPLTAFGRPPTLTEIADHDVVTYGPAPARYFHELVISTFHNAGAAPNYVQYVSQVHSLLVLVDAGIGIALVPRSAARLGPPNVRFLEVAGMPEDHVELHCSWRAHSDNPTLSAVLAVLDEVTG</sequence>
<dbReference type="InterPro" id="IPR005119">
    <property type="entry name" value="LysR_subst-bd"/>
</dbReference>
<feature type="domain" description="HTH lysR-type" evidence="5">
    <location>
        <begin position="1"/>
        <end position="53"/>
    </location>
</feature>
<dbReference type="SUPFAM" id="SSF46785">
    <property type="entry name" value="Winged helix' DNA-binding domain"/>
    <property type="match status" value="1"/>
</dbReference>
<keyword evidence="3" id="KW-0238">DNA-binding</keyword>
<dbReference type="Pfam" id="PF00126">
    <property type="entry name" value="HTH_1"/>
    <property type="match status" value="1"/>
</dbReference>
<dbReference type="PRINTS" id="PR00039">
    <property type="entry name" value="HTHLYSR"/>
</dbReference>
<evidence type="ECO:0000256" key="1">
    <source>
        <dbReference type="ARBA" id="ARBA00009437"/>
    </source>
</evidence>
<keyword evidence="7" id="KW-1185">Reference proteome</keyword>
<gene>
    <name evidence="6" type="ORF">ACFLIM_27630</name>
</gene>
<dbReference type="PANTHER" id="PTHR30346">
    <property type="entry name" value="TRANSCRIPTIONAL DUAL REGULATOR HCAR-RELATED"/>
    <property type="match status" value="1"/>
</dbReference>
<dbReference type="PANTHER" id="PTHR30346:SF0">
    <property type="entry name" value="HCA OPERON TRANSCRIPTIONAL ACTIVATOR HCAR"/>
    <property type="match status" value="1"/>
</dbReference>
<dbReference type="Gene3D" id="3.40.190.10">
    <property type="entry name" value="Periplasmic binding protein-like II"/>
    <property type="match status" value="2"/>
</dbReference>
<reference evidence="6 7" key="1">
    <citation type="submission" date="2024-10" db="EMBL/GenBank/DDBJ databases">
        <authorList>
            <person name="Topkara A.R."/>
            <person name="Saygin H."/>
        </authorList>
    </citation>
    <scope>NUCLEOTIDE SEQUENCE [LARGE SCALE GENOMIC DNA]</scope>
    <source>
        <strain evidence="6 7">M3C6</strain>
    </source>
</reference>
<dbReference type="PROSITE" id="PS50931">
    <property type="entry name" value="HTH_LYSR"/>
    <property type="match status" value="1"/>
</dbReference>
<proteinExistence type="inferred from homology"/>
<comment type="similarity">
    <text evidence="1">Belongs to the LysR transcriptional regulatory family.</text>
</comment>
<comment type="caution">
    <text evidence="6">The sequence shown here is derived from an EMBL/GenBank/DDBJ whole genome shotgun (WGS) entry which is preliminary data.</text>
</comment>
<protein>
    <submittedName>
        <fullName evidence="6">LysR family transcriptional regulator</fullName>
    </submittedName>
</protein>
<dbReference type="EMBL" id="JBICRM010000018">
    <property type="protein sequence ID" value="MFG1706970.1"/>
    <property type="molecule type" value="Genomic_DNA"/>
</dbReference>
<evidence type="ECO:0000256" key="3">
    <source>
        <dbReference type="ARBA" id="ARBA00023125"/>
    </source>
</evidence>
<evidence type="ECO:0000256" key="4">
    <source>
        <dbReference type="ARBA" id="ARBA00023163"/>
    </source>
</evidence>
<dbReference type="Pfam" id="PF03466">
    <property type="entry name" value="LysR_substrate"/>
    <property type="match status" value="1"/>
</dbReference>
<dbReference type="RefSeq" id="WP_393170295.1">
    <property type="nucleotide sequence ID" value="NZ_JBICRM010000018.1"/>
</dbReference>
<dbReference type="Gene3D" id="1.10.10.10">
    <property type="entry name" value="Winged helix-like DNA-binding domain superfamily/Winged helix DNA-binding domain"/>
    <property type="match status" value="1"/>
</dbReference>
<dbReference type="InterPro" id="IPR000847">
    <property type="entry name" value="LysR_HTH_N"/>
</dbReference>
<organism evidence="6 7">
    <name type="scientific">Nonomuraea marmarensis</name>
    <dbReference type="NCBI Taxonomy" id="3351344"/>
    <lineage>
        <taxon>Bacteria</taxon>
        <taxon>Bacillati</taxon>
        <taxon>Actinomycetota</taxon>
        <taxon>Actinomycetes</taxon>
        <taxon>Streptosporangiales</taxon>
        <taxon>Streptosporangiaceae</taxon>
        <taxon>Nonomuraea</taxon>
    </lineage>
</organism>
<evidence type="ECO:0000313" key="7">
    <source>
        <dbReference type="Proteomes" id="UP001603978"/>
    </source>
</evidence>
<dbReference type="InterPro" id="IPR036388">
    <property type="entry name" value="WH-like_DNA-bd_sf"/>
</dbReference>
<dbReference type="SUPFAM" id="SSF53850">
    <property type="entry name" value="Periplasmic binding protein-like II"/>
    <property type="match status" value="1"/>
</dbReference>
<name>A0ABW7AHY5_9ACTN</name>
<keyword evidence="2" id="KW-0805">Transcription regulation</keyword>
<accession>A0ABW7AHY5</accession>
<dbReference type="InterPro" id="IPR036390">
    <property type="entry name" value="WH_DNA-bd_sf"/>
</dbReference>
<evidence type="ECO:0000313" key="6">
    <source>
        <dbReference type="EMBL" id="MFG1706970.1"/>
    </source>
</evidence>
<evidence type="ECO:0000256" key="2">
    <source>
        <dbReference type="ARBA" id="ARBA00023015"/>
    </source>
</evidence>